<keyword evidence="13" id="KW-0418">Kinase</keyword>
<protein>
    <recommendedName>
        <fullName evidence="20">Serine/threonine-protein kinase Nek8</fullName>
        <ecNumber evidence="5">2.7.11.1</ecNumber>
    </recommendedName>
    <alternativeName>
        <fullName evidence="21">Never in mitosis A-related kinase 8</fullName>
    </alternativeName>
</protein>
<dbReference type="FunFam" id="1.10.510.10:FF:000262">
    <property type="entry name" value="Serine/threonine-protein kinase Nek8"/>
    <property type="match status" value="1"/>
</dbReference>
<dbReference type="InterPro" id="IPR000408">
    <property type="entry name" value="Reg_chr_condens"/>
</dbReference>
<evidence type="ECO:0000256" key="21">
    <source>
        <dbReference type="ARBA" id="ARBA00082686"/>
    </source>
</evidence>
<dbReference type="InterPro" id="IPR009091">
    <property type="entry name" value="RCC1/BLIP-II"/>
</dbReference>
<dbReference type="InterPro" id="IPR044120">
    <property type="entry name" value="STKc_Nek8"/>
</dbReference>
<feature type="region of interest" description="Disordered" evidence="24">
    <location>
        <begin position="289"/>
        <end position="319"/>
    </location>
</feature>
<evidence type="ECO:0000256" key="2">
    <source>
        <dbReference type="ARBA" id="ARBA00004300"/>
    </source>
</evidence>
<dbReference type="FunFam" id="3.30.200.20:FF:000243">
    <property type="entry name" value="serine/threonine-protein kinase Nek8"/>
    <property type="match status" value="1"/>
</dbReference>
<evidence type="ECO:0000256" key="22">
    <source>
        <dbReference type="PROSITE-ProRule" id="PRU00235"/>
    </source>
</evidence>
<dbReference type="PROSITE" id="PS50012">
    <property type="entry name" value="RCC1_3"/>
    <property type="match status" value="5"/>
</dbReference>
<accession>A0A913ZXY7</accession>
<evidence type="ECO:0000256" key="17">
    <source>
        <dbReference type="ARBA" id="ARBA00023273"/>
    </source>
</evidence>
<dbReference type="CDD" id="cd08220">
    <property type="entry name" value="STKc_Nek8"/>
    <property type="match status" value="1"/>
</dbReference>
<dbReference type="PANTHER" id="PTHR44535">
    <property type="entry name" value="PROTEIN CBG16200"/>
    <property type="match status" value="1"/>
</dbReference>
<evidence type="ECO:0000313" key="26">
    <source>
        <dbReference type="EnsemblMetazoa" id="XP_038056417.1"/>
    </source>
</evidence>
<dbReference type="InterPro" id="IPR000719">
    <property type="entry name" value="Prot_kinase_dom"/>
</dbReference>
<dbReference type="Gene3D" id="2.130.10.30">
    <property type="entry name" value="Regulator of chromosome condensation 1/beta-lactamase-inhibitor protein II"/>
    <property type="match status" value="2"/>
</dbReference>
<feature type="domain" description="Protein kinase" evidence="25">
    <location>
        <begin position="4"/>
        <end position="258"/>
    </location>
</feature>
<dbReference type="PRINTS" id="PR00109">
    <property type="entry name" value="TYRKINASE"/>
</dbReference>
<dbReference type="Gene3D" id="1.10.510.10">
    <property type="entry name" value="Transferase(Phosphotransferase) domain 1"/>
    <property type="match status" value="1"/>
</dbReference>
<dbReference type="FunFam" id="2.130.10.30:FF:000017">
    <property type="entry name" value="Serine/threonine-protein kinase Nek8"/>
    <property type="match status" value="1"/>
</dbReference>
<comment type="catalytic activity">
    <reaction evidence="19">
        <text>L-seryl-[protein] + ATP = O-phospho-L-seryl-[protein] + ADP + H(+)</text>
        <dbReference type="Rhea" id="RHEA:17989"/>
        <dbReference type="Rhea" id="RHEA-COMP:9863"/>
        <dbReference type="Rhea" id="RHEA-COMP:11604"/>
        <dbReference type="ChEBI" id="CHEBI:15378"/>
        <dbReference type="ChEBI" id="CHEBI:29999"/>
        <dbReference type="ChEBI" id="CHEBI:30616"/>
        <dbReference type="ChEBI" id="CHEBI:83421"/>
        <dbReference type="ChEBI" id="CHEBI:456216"/>
        <dbReference type="EC" id="2.7.11.1"/>
    </reaction>
</comment>
<dbReference type="RefSeq" id="XP_038056417.1">
    <property type="nucleotide sequence ID" value="XM_038200489.1"/>
</dbReference>
<evidence type="ECO:0000259" key="25">
    <source>
        <dbReference type="PROSITE" id="PS50011"/>
    </source>
</evidence>
<comment type="similarity">
    <text evidence="4">Belongs to the protein kinase superfamily. NEK Ser/Thr protein kinase family. NIMA subfamily.</text>
</comment>
<dbReference type="InterPro" id="IPR051997">
    <property type="entry name" value="STK_NEK"/>
</dbReference>
<keyword evidence="9" id="KW-0808">Transferase</keyword>
<dbReference type="PROSITE" id="PS50011">
    <property type="entry name" value="PROTEIN_KINASE_DOM"/>
    <property type="match status" value="1"/>
</dbReference>
<comment type="subcellular location">
    <subcellularLocation>
        <location evidence="3">Cytoplasm</location>
        <location evidence="3">Cytoskeleton</location>
        <location evidence="3">Cilium axoneme</location>
    </subcellularLocation>
    <subcellularLocation>
        <location evidence="2">Cytoplasm</location>
        <location evidence="2">Cytoskeleton</location>
        <location evidence="2">Microtubule organizing center</location>
        <location evidence="2">Centrosome</location>
    </subcellularLocation>
</comment>
<evidence type="ECO:0000256" key="18">
    <source>
        <dbReference type="ARBA" id="ARBA00047899"/>
    </source>
</evidence>
<feature type="repeat" description="RCC1" evidence="22">
    <location>
        <begin position="531"/>
        <end position="594"/>
    </location>
</feature>
<evidence type="ECO:0000313" key="27">
    <source>
        <dbReference type="Proteomes" id="UP000887568"/>
    </source>
</evidence>
<evidence type="ECO:0000256" key="3">
    <source>
        <dbReference type="ARBA" id="ARBA00004430"/>
    </source>
</evidence>
<dbReference type="PRINTS" id="PR00633">
    <property type="entry name" value="RCCNDNSATION"/>
</dbReference>
<dbReference type="InterPro" id="IPR058923">
    <property type="entry name" value="RCC1-like_dom"/>
</dbReference>
<keyword evidence="16" id="KW-0206">Cytoskeleton</keyword>
<evidence type="ECO:0000256" key="20">
    <source>
        <dbReference type="ARBA" id="ARBA00067737"/>
    </source>
</evidence>
<evidence type="ECO:0000256" key="16">
    <source>
        <dbReference type="ARBA" id="ARBA00023212"/>
    </source>
</evidence>
<keyword evidence="8" id="KW-0597">Phosphoprotein</keyword>
<keyword evidence="27" id="KW-1185">Reference proteome</keyword>
<dbReference type="Pfam" id="PF00069">
    <property type="entry name" value="Pkinase"/>
    <property type="match status" value="1"/>
</dbReference>
<dbReference type="GO" id="GO:0004674">
    <property type="term" value="F:protein serine/threonine kinase activity"/>
    <property type="evidence" value="ECO:0007669"/>
    <property type="project" value="UniProtKB-KW"/>
</dbReference>
<dbReference type="SMART" id="SM00220">
    <property type="entry name" value="S_TKc"/>
    <property type="match status" value="1"/>
</dbReference>
<evidence type="ECO:0000256" key="15">
    <source>
        <dbReference type="ARBA" id="ARBA00022842"/>
    </source>
</evidence>
<keyword evidence="7" id="KW-0723">Serine/threonine-protein kinase</keyword>
<reference evidence="26" key="1">
    <citation type="submission" date="2022-11" db="UniProtKB">
        <authorList>
            <consortium name="EnsemblMetazoa"/>
        </authorList>
    </citation>
    <scope>IDENTIFICATION</scope>
</reference>
<dbReference type="GeneID" id="119728303"/>
<dbReference type="SUPFAM" id="SSF50985">
    <property type="entry name" value="RCC1/BLIP-II"/>
    <property type="match status" value="1"/>
</dbReference>
<keyword evidence="12 23" id="KW-0547">Nucleotide-binding</keyword>
<feature type="repeat" description="RCC1" evidence="22">
    <location>
        <begin position="479"/>
        <end position="530"/>
    </location>
</feature>
<sequence>MDKYEKIRVVGRGAYGTVYLCRRLSDQKLVIIKQIPVEQMTGEERQVAVNESKVLAMLDHPNIIKYYENFLEDKALSIVMEYAEGGTLFDYLQHRGNALLEEGEVLRLFCQLLLSLQHVHSKQILHRDLKTQNILLNKRRDVVKIADFGISKILSSKSKAFTVVGTPCYISPELCEGKPYNQKSDIWAVGCVLYELLTLKRAFEADNLPALVMKIMRGSIAPISDRYTDYLKRLLLQMLHLDPDKRPSINKVIAEPIIIKTLANVYMEIGRVKCPLKIPKPFVVTSNSANSKVQSSNRKDSTKSLSRKSSNLVLNSSSSSLPKLRPLSTVYCWGYGVNTPVRLPLPHSDIQIAQVSTGRTQRVAVTKNGRLIIWESSSVGTDSTMLPGAVDQQYPSFIPRYLEGQSAVTIQHVSCGDMFTACLTDRGILMTYGSGAHGSLGHGDYHDVSQAKIVEELLGYEVVMVSCGASHVVAVTNDNEVFSWGRGDNGRLGLDSQESFASPQSVLLPVQSHIASVHCGLDCSLLLTTDKKVLACGSNRYNKLGLDDVGPNKKTNGKVDEMHTYSPVVSSPIHQLSIHSVAIGTAHAALVTDDNVCFTLGSNQFGQLGCETETNTPRIPCRPTFHDDVQITAVACGDMFTVALGSDGQVFSWGKSSRGRLGRQEDHSGIPQKVELNEEEPFTITSISCNHGNTLLATKPCVNQADSP</sequence>
<evidence type="ECO:0000256" key="10">
    <source>
        <dbReference type="ARBA" id="ARBA00022723"/>
    </source>
</evidence>
<evidence type="ECO:0000256" key="11">
    <source>
        <dbReference type="ARBA" id="ARBA00022737"/>
    </source>
</evidence>
<dbReference type="OMA" id="GPGMEKY"/>
<keyword evidence="14 23" id="KW-0067">ATP-binding</keyword>
<keyword evidence="15" id="KW-0460">Magnesium</keyword>
<feature type="repeat" description="RCC1" evidence="22">
    <location>
        <begin position="595"/>
        <end position="647"/>
    </location>
</feature>
<dbReference type="PROSITE" id="PS00108">
    <property type="entry name" value="PROTEIN_KINASE_ST"/>
    <property type="match status" value="1"/>
</dbReference>
<dbReference type="InterPro" id="IPR017441">
    <property type="entry name" value="Protein_kinase_ATP_BS"/>
</dbReference>
<dbReference type="AlphaFoldDB" id="A0A913ZXY7"/>
<feature type="compositionally biased region" description="Low complexity" evidence="24">
    <location>
        <begin position="307"/>
        <end position="319"/>
    </location>
</feature>
<dbReference type="Proteomes" id="UP000887568">
    <property type="component" value="Unplaced"/>
</dbReference>
<dbReference type="SUPFAM" id="SSF56112">
    <property type="entry name" value="Protein kinase-like (PK-like)"/>
    <property type="match status" value="1"/>
</dbReference>
<dbReference type="GO" id="GO:0005930">
    <property type="term" value="C:axoneme"/>
    <property type="evidence" value="ECO:0007669"/>
    <property type="project" value="UniProtKB-SubCell"/>
</dbReference>
<evidence type="ECO:0000256" key="1">
    <source>
        <dbReference type="ARBA" id="ARBA00001946"/>
    </source>
</evidence>
<evidence type="ECO:0000256" key="8">
    <source>
        <dbReference type="ARBA" id="ARBA00022553"/>
    </source>
</evidence>
<dbReference type="InterPro" id="IPR008271">
    <property type="entry name" value="Ser/Thr_kinase_AS"/>
</dbReference>
<proteinExistence type="inferred from homology"/>
<dbReference type="PROSITE" id="PS00107">
    <property type="entry name" value="PROTEIN_KINASE_ATP"/>
    <property type="match status" value="1"/>
</dbReference>
<keyword evidence="17" id="KW-0966">Cell projection</keyword>
<evidence type="ECO:0000256" key="14">
    <source>
        <dbReference type="ARBA" id="ARBA00022840"/>
    </source>
</evidence>
<feature type="repeat" description="RCC1" evidence="22">
    <location>
        <begin position="427"/>
        <end position="478"/>
    </location>
</feature>
<evidence type="ECO:0000256" key="6">
    <source>
        <dbReference type="ARBA" id="ARBA00022490"/>
    </source>
</evidence>
<dbReference type="OrthoDB" id="248923at2759"/>
<evidence type="ECO:0000256" key="12">
    <source>
        <dbReference type="ARBA" id="ARBA00022741"/>
    </source>
</evidence>
<evidence type="ECO:0000256" key="19">
    <source>
        <dbReference type="ARBA" id="ARBA00048679"/>
    </source>
</evidence>
<organism evidence="26 27">
    <name type="scientific">Patiria miniata</name>
    <name type="common">Bat star</name>
    <name type="synonym">Asterina miniata</name>
    <dbReference type="NCBI Taxonomy" id="46514"/>
    <lineage>
        <taxon>Eukaryota</taxon>
        <taxon>Metazoa</taxon>
        <taxon>Echinodermata</taxon>
        <taxon>Eleutherozoa</taxon>
        <taxon>Asterozoa</taxon>
        <taxon>Asteroidea</taxon>
        <taxon>Valvatacea</taxon>
        <taxon>Valvatida</taxon>
        <taxon>Asterinidae</taxon>
        <taxon>Patiria</taxon>
    </lineage>
</organism>
<evidence type="ECO:0000256" key="4">
    <source>
        <dbReference type="ARBA" id="ARBA00010886"/>
    </source>
</evidence>
<dbReference type="Pfam" id="PF25390">
    <property type="entry name" value="WD40_RLD"/>
    <property type="match status" value="1"/>
</dbReference>
<dbReference type="InterPro" id="IPR001245">
    <property type="entry name" value="Ser-Thr/Tyr_kinase_cat_dom"/>
</dbReference>
<comment type="cofactor">
    <cofactor evidence="1">
        <name>Mg(2+)</name>
        <dbReference type="ChEBI" id="CHEBI:18420"/>
    </cofactor>
</comment>
<dbReference type="EC" id="2.7.11.1" evidence="5"/>
<evidence type="ECO:0000256" key="24">
    <source>
        <dbReference type="SAM" id="MobiDB-lite"/>
    </source>
</evidence>
<dbReference type="Gene3D" id="3.30.200.20">
    <property type="entry name" value="Phosphorylase Kinase, domain 1"/>
    <property type="match status" value="1"/>
</dbReference>
<evidence type="ECO:0000256" key="9">
    <source>
        <dbReference type="ARBA" id="ARBA00022679"/>
    </source>
</evidence>
<evidence type="ECO:0000256" key="13">
    <source>
        <dbReference type="ARBA" id="ARBA00022777"/>
    </source>
</evidence>
<dbReference type="EnsemblMetazoa" id="XM_038200489.1">
    <property type="protein sequence ID" value="XP_038056417.1"/>
    <property type="gene ID" value="LOC119728303"/>
</dbReference>
<dbReference type="GO" id="GO:0048513">
    <property type="term" value="P:animal organ development"/>
    <property type="evidence" value="ECO:0007669"/>
    <property type="project" value="UniProtKB-ARBA"/>
</dbReference>
<dbReference type="PANTHER" id="PTHR44535:SF4">
    <property type="entry name" value="SERINE_THREONINE-PROTEIN KINASE NEK8"/>
    <property type="match status" value="1"/>
</dbReference>
<name>A0A913ZXY7_PATMI</name>
<evidence type="ECO:0000256" key="7">
    <source>
        <dbReference type="ARBA" id="ARBA00022527"/>
    </source>
</evidence>
<keyword evidence="11" id="KW-0677">Repeat</keyword>
<evidence type="ECO:0000256" key="23">
    <source>
        <dbReference type="PROSITE-ProRule" id="PRU10141"/>
    </source>
</evidence>
<feature type="repeat" description="RCC1" evidence="22">
    <location>
        <begin position="648"/>
        <end position="700"/>
    </location>
</feature>
<dbReference type="GO" id="GO:0046872">
    <property type="term" value="F:metal ion binding"/>
    <property type="evidence" value="ECO:0007669"/>
    <property type="project" value="UniProtKB-KW"/>
</dbReference>
<dbReference type="InterPro" id="IPR011009">
    <property type="entry name" value="Kinase-like_dom_sf"/>
</dbReference>
<dbReference type="GO" id="GO:0005524">
    <property type="term" value="F:ATP binding"/>
    <property type="evidence" value="ECO:0007669"/>
    <property type="project" value="UniProtKB-UniRule"/>
</dbReference>
<feature type="binding site" evidence="23">
    <location>
        <position position="33"/>
    </location>
    <ligand>
        <name>ATP</name>
        <dbReference type="ChEBI" id="CHEBI:30616"/>
    </ligand>
</feature>
<evidence type="ECO:0000256" key="5">
    <source>
        <dbReference type="ARBA" id="ARBA00012513"/>
    </source>
</evidence>
<keyword evidence="10" id="KW-0479">Metal-binding</keyword>
<keyword evidence="6" id="KW-0963">Cytoplasm</keyword>
<comment type="catalytic activity">
    <reaction evidence="18">
        <text>L-threonyl-[protein] + ATP = O-phospho-L-threonyl-[protein] + ADP + H(+)</text>
        <dbReference type="Rhea" id="RHEA:46608"/>
        <dbReference type="Rhea" id="RHEA-COMP:11060"/>
        <dbReference type="Rhea" id="RHEA-COMP:11605"/>
        <dbReference type="ChEBI" id="CHEBI:15378"/>
        <dbReference type="ChEBI" id="CHEBI:30013"/>
        <dbReference type="ChEBI" id="CHEBI:30616"/>
        <dbReference type="ChEBI" id="CHEBI:61977"/>
        <dbReference type="ChEBI" id="CHEBI:456216"/>
        <dbReference type="EC" id="2.7.11.1"/>
    </reaction>
</comment>
<dbReference type="GO" id="GO:0005813">
    <property type="term" value="C:centrosome"/>
    <property type="evidence" value="ECO:0007669"/>
    <property type="project" value="UniProtKB-SubCell"/>
</dbReference>